<reference evidence="1" key="1">
    <citation type="journal article" date="2015" name="Nature">
        <title>Complex archaea that bridge the gap between prokaryotes and eukaryotes.</title>
        <authorList>
            <person name="Spang A."/>
            <person name="Saw J.H."/>
            <person name="Jorgensen S.L."/>
            <person name="Zaremba-Niedzwiedzka K."/>
            <person name="Martijn J."/>
            <person name="Lind A.E."/>
            <person name="van Eijk R."/>
            <person name="Schleper C."/>
            <person name="Guy L."/>
            <person name="Ettema T.J."/>
        </authorList>
    </citation>
    <scope>NUCLEOTIDE SEQUENCE</scope>
</reference>
<gene>
    <name evidence="1" type="ORF">LCGC14_0338310</name>
</gene>
<organism evidence="1">
    <name type="scientific">marine sediment metagenome</name>
    <dbReference type="NCBI Taxonomy" id="412755"/>
    <lineage>
        <taxon>unclassified sequences</taxon>
        <taxon>metagenomes</taxon>
        <taxon>ecological metagenomes</taxon>
    </lineage>
</organism>
<dbReference type="EMBL" id="LAZR01000244">
    <property type="protein sequence ID" value="KKN79627.1"/>
    <property type="molecule type" value="Genomic_DNA"/>
</dbReference>
<evidence type="ECO:0008006" key="2">
    <source>
        <dbReference type="Google" id="ProtNLM"/>
    </source>
</evidence>
<name>A0A0F9TXE0_9ZZZZ</name>
<dbReference type="AlphaFoldDB" id="A0A0F9TXE0"/>
<protein>
    <recommendedName>
        <fullName evidence="2">HNH domain-containing protein</fullName>
    </recommendedName>
</protein>
<sequence>MTTKTAPRKTYRELLKHPNWQKKRLEILERHEFQCQACEKEGETLHVHHSYYEKGFKPWEYPDESLWCLCEGCHAHIEKLKTLLRQAIGKLAPHEFEMMVGFALGLQAYDYSEIEIDVSSFEIGDGVAKAQNVCVKELLKSLGKSKKTSGNLLREVRQKKLNKFKAKAGHG</sequence>
<accession>A0A0F9TXE0</accession>
<comment type="caution">
    <text evidence="1">The sequence shown here is derived from an EMBL/GenBank/DDBJ whole genome shotgun (WGS) entry which is preliminary data.</text>
</comment>
<proteinExistence type="predicted"/>
<evidence type="ECO:0000313" key="1">
    <source>
        <dbReference type="EMBL" id="KKN79627.1"/>
    </source>
</evidence>